<name>A0A1H8VS86_9BACL</name>
<dbReference type="OrthoDB" id="9814992at2"/>
<evidence type="ECO:0000313" key="3">
    <source>
        <dbReference type="Proteomes" id="UP000198809"/>
    </source>
</evidence>
<organism evidence="2 3">
    <name type="scientific">Paenibacillus sophorae</name>
    <dbReference type="NCBI Taxonomy" id="1333845"/>
    <lineage>
        <taxon>Bacteria</taxon>
        <taxon>Bacillati</taxon>
        <taxon>Bacillota</taxon>
        <taxon>Bacilli</taxon>
        <taxon>Bacillales</taxon>
        <taxon>Paenibacillaceae</taxon>
        <taxon>Paenibacillus</taxon>
    </lineage>
</organism>
<dbReference type="EMBL" id="FODH01000027">
    <property type="protein sequence ID" value="SEP18174.1"/>
    <property type="molecule type" value="Genomic_DNA"/>
</dbReference>
<dbReference type="Proteomes" id="UP000683429">
    <property type="component" value="Chromosome"/>
</dbReference>
<sequence>MPERSERVIDYSVFKDGTLYLGTATADLPEITYLSDTIKGGGISGEVEAPAPGQTGAMTLTLNWRTSERAAVALLAPKVHSIDLRASIQGFDPSTNEYKEHAMKITVRARPLSMSMGNLEPAATMDSNNSFSVSYIKVTQDGIETLEIDKYNYIHKVDGIDYLAQTRTNLGL</sequence>
<dbReference type="InterPro" id="IPR006498">
    <property type="entry name" value="Tail_tube"/>
</dbReference>
<dbReference type="Pfam" id="PF04985">
    <property type="entry name" value="Phage_tube"/>
    <property type="match status" value="1"/>
</dbReference>
<reference evidence="1 4" key="2">
    <citation type="submission" date="2021-06" db="EMBL/GenBank/DDBJ databases">
        <title>Whole genome sequence of Paenibacillus sophorae DSM23020 for comparative genomics.</title>
        <authorList>
            <person name="Kim M.-J."/>
            <person name="Lee G."/>
            <person name="Shin J.-H."/>
        </authorList>
    </citation>
    <scope>NUCLEOTIDE SEQUENCE [LARGE SCALE GENOMIC DNA]</scope>
    <source>
        <strain evidence="1 4">DSM 23020</strain>
    </source>
</reference>
<evidence type="ECO:0000313" key="4">
    <source>
        <dbReference type="Proteomes" id="UP000683429"/>
    </source>
</evidence>
<accession>A0A1H8VS86</accession>
<dbReference type="AlphaFoldDB" id="A0A1H8VS86"/>
<dbReference type="RefSeq" id="WP_036603441.1">
    <property type="nucleotide sequence ID" value="NZ_CP076607.1"/>
</dbReference>
<dbReference type="EMBL" id="CP076607">
    <property type="protein sequence ID" value="QWU15677.1"/>
    <property type="molecule type" value="Genomic_DNA"/>
</dbReference>
<protein>
    <submittedName>
        <fullName evidence="1">Phage major tail tube protein</fullName>
    </submittedName>
</protein>
<dbReference type="Proteomes" id="UP000198809">
    <property type="component" value="Unassembled WGS sequence"/>
</dbReference>
<keyword evidence="4" id="KW-1185">Reference proteome</keyword>
<gene>
    <name evidence="1" type="ORF">KP014_28325</name>
    <name evidence="2" type="ORF">SAMN04487895_12722</name>
</gene>
<dbReference type="STRING" id="1333845.SAMN04487895_12722"/>
<reference evidence="2 3" key="1">
    <citation type="submission" date="2016-10" db="EMBL/GenBank/DDBJ databases">
        <authorList>
            <person name="de Groot N.N."/>
        </authorList>
    </citation>
    <scope>NUCLEOTIDE SEQUENCE [LARGE SCALE GENOMIC DNA]</scope>
    <source>
        <strain evidence="2 3">CGMCC 1.10238</strain>
    </source>
</reference>
<evidence type="ECO:0000313" key="2">
    <source>
        <dbReference type="EMBL" id="SEP18174.1"/>
    </source>
</evidence>
<proteinExistence type="predicted"/>
<evidence type="ECO:0000313" key="1">
    <source>
        <dbReference type="EMBL" id="QWU15677.1"/>
    </source>
</evidence>